<dbReference type="PANTHER" id="PTHR34388">
    <property type="entry name" value="DNA POLYMERASE III SUBUNIT DELTA"/>
    <property type="match status" value="1"/>
</dbReference>
<dbReference type="Gene3D" id="1.10.8.60">
    <property type="match status" value="1"/>
</dbReference>
<evidence type="ECO:0000256" key="4">
    <source>
        <dbReference type="ARBA" id="ARBA00022705"/>
    </source>
</evidence>
<keyword evidence="2" id="KW-0808">Transferase</keyword>
<dbReference type="GO" id="GO:0003887">
    <property type="term" value="F:DNA-directed DNA polymerase activity"/>
    <property type="evidence" value="ECO:0007669"/>
    <property type="project" value="UniProtKB-KW"/>
</dbReference>
<keyword evidence="3" id="KW-0548">Nucleotidyltransferase</keyword>
<dbReference type="EC" id="2.7.7.7" evidence="1"/>
<sequence>MKITGARQNRFLSAPPADIIGVLIFGPDRGRVKSRGAALSQTFVPDVDPTFGSTLITADDLSSDPAKLADEMSAMSLLGGGRLVRLRLDHERQAAAIAKLIKGFDTDPSRAEAKLIIEAGDMTPRSAIRKAVEAAKHFAAVACYAASTNDLKDQIREGLDAHGIRITPEALENWLPLVEGDHALAAGEIEKMALYKGYGSVEGAVVSLADIQAVAAGGQSASIDTIVTEALSGEIDAMDASFRRAVAGKVSPIGILFGLQRQIMRLTEAAIAMDSGQPKGQAMKGLRPPVFAMQERVFSRQLDIWGLRMLQRSLLECQMAERASKTAGAPIDSIVSRLLLALAGYAAKRR</sequence>
<dbReference type="InterPro" id="IPR008921">
    <property type="entry name" value="DNA_pol3_clamp-load_cplx_C"/>
</dbReference>
<dbReference type="Gene3D" id="1.20.272.10">
    <property type="match status" value="1"/>
</dbReference>
<keyword evidence="4" id="KW-0235">DNA replication</keyword>
<evidence type="ECO:0000256" key="2">
    <source>
        <dbReference type="ARBA" id="ARBA00022679"/>
    </source>
</evidence>
<dbReference type="NCBIfam" id="TIGR01128">
    <property type="entry name" value="holA"/>
    <property type="match status" value="1"/>
</dbReference>
<keyword evidence="5" id="KW-0239">DNA-directed DNA polymerase</keyword>
<dbReference type="AlphaFoldDB" id="A0A918NH58"/>
<dbReference type="RefSeq" id="WP_189584153.1">
    <property type="nucleotide sequence ID" value="NZ_BMYV01000002.1"/>
</dbReference>
<gene>
    <name evidence="8" type="primary">holA</name>
    <name evidence="8" type="ORF">GCM10011309_16300</name>
</gene>
<dbReference type="EMBL" id="BMYV01000002">
    <property type="protein sequence ID" value="GGX67350.1"/>
    <property type="molecule type" value="Genomic_DNA"/>
</dbReference>
<keyword evidence="9" id="KW-1185">Reference proteome</keyword>
<dbReference type="Proteomes" id="UP000600865">
    <property type="component" value="Unassembled WGS sequence"/>
</dbReference>
<dbReference type="GO" id="GO:0006261">
    <property type="term" value="P:DNA-templated DNA replication"/>
    <property type="evidence" value="ECO:0007669"/>
    <property type="project" value="TreeGrafter"/>
</dbReference>
<evidence type="ECO:0000313" key="9">
    <source>
        <dbReference type="Proteomes" id="UP000600865"/>
    </source>
</evidence>
<dbReference type="SUPFAM" id="SSF48019">
    <property type="entry name" value="post-AAA+ oligomerization domain-like"/>
    <property type="match status" value="1"/>
</dbReference>
<dbReference type="PANTHER" id="PTHR34388:SF1">
    <property type="entry name" value="DNA POLYMERASE III SUBUNIT DELTA"/>
    <property type="match status" value="1"/>
</dbReference>
<reference evidence="8 9" key="1">
    <citation type="journal article" date="2014" name="Int. J. Syst. Evol. Microbiol.">
        <title>Complete genome sequence of Corynebacterium casei LMG S-19264T (=DSM 44701T), isolated from a smear-ripened cheese.</title>
        <authorList>
            <consortium name="US DOE Joint Genome Institute (JGI-PGF)"/>
            <person name="Walter F."/>
            <person name="Albersmeier A."/>
            <person name="Kalinowski J."/>
            <person name="Ruckert C."/>
        </authorList>
    </citation>
    <scope>NUCLEOTIDE SEQUENCE [LARGE SCALE GENOMIC DNA]</scope>
    <source>
        <strain evidence="8 9">KCTC 23968</strain>
    </source>
</reference>
<comment type="similarity">
    <text evidence="6">Belongs to the DNA polymerase HolA subunit family.</text>
</comment>
<dbReference type="InterPro" id="IPR027417">
    <property type="entry name" value="P-loop_NTPase"/>
</dbReference>
<comment type="caution">
    <text evidence="8">The sequence shown here is derived from an EMBL/GenBank/DDBJ whole genome shotgun (WGS) entry which is preliminary data.</text>
</comment>
<dbReference type="GO" id="GO:0003677">
    <property type="term" value="F:DNA binding"/>
    <property type="evidence" value="ECO:0007669"/>
    <property type="project" value="InterPro"/>
</dbReference>
<evidence type="ECO:0000256" key="3">
    <source>
        <dbReference type="ARBA" id="ARBA00022695"/>
    </source>
</evidence>
<evidence type="ECO:0000256" key="5">
    <source>
        <dbReference type="ARBA" id="ARBA00022932"/>
    </source>
</evidence>
<evidence type="ECO:0000256" key="7">
    <source>
        <dbReference type="ARBA" id="ARBA00049244"/>
    </source>
</evidence>
<accession>A0A918NH58</accession>
<evidence type="ECO:0000313" key="8">
    <source>
        <dbReference type="EMBL" id="GGX67350.1"/>
    </source>
</evidence>
<evidence type="ECO:0000256" key="1">
    <source>
        <dbReference type="ARBA" id="ARBA00012417"/>
    </source>
</evidence>
<evidence type="ECO:0000256" key="6">
    <source>
        <dbReference type="ARBA" id="ARBA00034754"/>
    </source>
</evidence>
<protein>
    <recommendedName>
        <fullName evidence="1">DNA-directed DNA polymerase</fullName>
        <ecNumber evidence="1">2.7.7.7</ecNumber>
    </recommendedName>
</protein>
<organism evidence="8 9">
    <name type="scientific">Litorimonas cladophorae</name>
    <dbReference type="NCBI Taxonomy" id="1220491"/>
    <lineage>
        <taxon>Bacteria</taxon>
        <taxon>Pseudomonadati</taxon>
        <taxon>Pseudomonadota</taxon>
        <taxon>Alphaproteobacteria</taxon>
        <taxon>Maricaulales</taxon>
        <taxon>Robiginitomaculaceae</taxon>
    </lineage>
</organism>
<proteinExistence type="inferred from homology"/>
<dbReference type="SUPFAM" id="SSF52540">
    <property type="entry name" value="P-loop containing nucleoside triphosphate hydrolases"/>
    <property type="match status" value="1"/>
</dbReference>
<dbReference type="InterPro" id="IPR005790">
    <property type="entry name" value="DNA_polIII_delta"/>
</dbReference>
<comment type="catalytic activity">
    <reaction evidence="7">
        <text>DNA(n) + a 2'-deoxyribonucleoside 5'-triphosphate = DNA(n+1) + diphosphate</text>
        <dbReference type="Rhea" id="RHEA:22508"/>
        <dbReference type="Rhea" id="RHEA-COMP:17339"/>
        <dbReference type="Rhea" id="RHEA-COMP:17340"/>
        <dbReference type="ChEBI" id="CHEBI:33019"/>
        <dbReference type="ChEBI" id="CHEBI:61560"/>
        <dbReference type="ChEBI" id="CHEBI:173112"/>
        <dbReference type="EC" id="2.7.7.7"/>
    </reaction>
</comment>
<name>A0A918NH58_9PROT</name>
<dbReference type="GO" id="GO:0009360">
    <property type="term" value="C:DNA polymerase III complex"/>
    <property type="evidence" value="ECO:0007669"/>
    <property type="project" value="TreeGrafter"/>
</dbReference>